<dbReference type="Proteomes" id="UP000549250">
    <property type="component" value="Unassembled WGS sequence"/>
</dbReference>
<feature type="signal peptide" evidence="1">
    <location>
        <begin position="1"/>
        <end position="20"/>
    </location>
</feature>
<accession>A0A839T8Z5</accession>
<dbReference type="EMBL" id="JACHXI010000035">
    <property type="protein sequence ID" value="MBB3105350.1"/>
    <property type="molecule type" value="Genomic_DNA"/>
</dbReference>
<comment type="caution">
    <text evidence="2">The sequence shown here is derived from an EMBL/GenBank/DDBJ whole genome shotgun (WGS) entry which is preliminary data.</text>
</comment>
<gene>
    <name evidence="2" type="ORF">FHR87_003786</name>
</gene>
<keyword evidence="3" id="KW-1185">Reference proteome</keyword>
<organism evidence="2 3">
    <name type="scientific">Azomonas macrocytogenes</name>
    <name type="common">Azotobacter macrocytogenes</name>
    <dbReference type="NCBI Taxonomy" id="69962"/>
    <lineage>
        <taxon>Bacteria</taxon>
        <taxon>Pseudomonadati</taxon>
        <taxon>Pseudomonadota</taxon>
        <taxon>Gammaproteobacteria</taxon>
        <taxon>Pseudomonadales</taxon>
        <taxon>Pseudomonadaceae</taxon>
        <taxon>Azomonas</taxon>
    </lineage>
</organism>
<reference evidence="2 3" key="1">
    <citation type="submission" date="2020-08" db="EMBL/GenBank/DDBJ databases">
        <title>Genomic Encyclopedia of Type Strains, Phase III (KMG-III): the genomes of soil and plant-associated and newly described type strains.</title>
        <authorList>
            <person name="Whitman W."/>
        </authorList>
    </citation>
    <scope>NUCLEOTIDE SEQUENCE [LARGE SCALE GENOMIC DNA]</scope>
    <source>
        <strain evidence="2 3">CECT 4462</strain>
    </source>
</reference>
<evidence type="ECO:0000313" key="2">
    <source>
        <dbReference type="EMBL" id="MBB3105350.1"/>
    </source>
</evidence>
<evidence type="ECO:0000256" key="1">
    <source>
        <dbReference type="SAM" id="SignalP"/>
    </source>
</evidence>
<name>A0A839T8Z5_AZOMA</name>
<evidence type="ECO:0000313" key="3">
    <source>
        <dbReference type="Proteomes" id="UP000549250"/>
    </source>
</evidence>
<feature type="chain" id="PRO_5032720127" evidence="1">
    <location>
        <begin position="21"/>
        <end position="137"/>
    </location>
</feature>
<dbReference type="AlphaFoldDB" id="A0A839T8Z5"/>
<keyword evidence="1" id="KW-0732">Signal</keyword>
<proteinExistence type="predicted"/>
<sequence>MITAFLSLMSFSGIALTQSAADTDKIFDQLFGEHKPYADFFAKLQGAFASDDQAMVASLVDYPFQTRIGEKSVKIRDTAHFVANYDEIVTTKVKNAVAKQDYASLFANWQGVMVGNGELWFSGIGEKGNVKIIAINN</sequence>
<protein>
    <submittedName>
        <fullName evidence="2">Putative component of type VI protein secretion system</fullName>
    </submittedName>
</protein>